<sequence length="246" mass="28015">MLASGFASGYTDYTLTELINGRRPTFREAVTVGAQSAMFSGFLVGLRPVKNALQDLFTKGIKPSTSSRQPHIEPKKEPVESGENKRFTGSGMKDYDKAAEAEYELIRRMKMNDIEDVARNTGLSIDEIRTIKKHLFFGKHQIPQPGGREFRLERFAADDEIAFAWKTAQKGELSTEQKAWFKQLAEHELAERKFMAAGQKYRTLESWNHEKGTYDGFPPGAHENALPQPNKAFPGYEEYFFNNMFK</sequence>
<keyword evidence="3" id="KW-1185">Reference proteome</keyword>
<evidence type="ECO:0000256" key="1">
    <source>
        <dbReference type="SAM" id="MobiDB-lite"/>
    </source>
</evidence>
<evidence type="ECO:0000313" key="3">
    <source>
        <dbReference type="Proteomes" id="UP000681290"/>
    </source>
</evidence>
<reference evidence="2 3" key="1">
    <citation type="submission" date="2021-03" db="EMBL/GenBank/DDBJ databases">
        <title>Antimicrobial resistance genes in bacteria isolated from Japanese honey, and their potential for conferring macrolide and lincosamide resistance in the American foulbrood pathogen Paenibacillus larvae.</title>
        <authorList>
            <person name="Okamoto M."/>
            <person name="Kumagai M."/>
            <person name="Kanamori H."/>
            <person name="Takamatsu D."/>
        </authorList>
    </citation>
    <scope>NUCLEOTIDE SEQUENCE [LARGE SCALE GENOMIC DNA]</scope>
    <source>
        <strain evidence="2 3">J15TS10</strain>
    </source>
</reference>
<accession>A0ABQ4MUX1</accession>
<evidence type="ECO:0000313" key="2">
    <source>
        <dbReference type="EMBL" id="GIP59738.1"/>
    </source>
</evidence>
<protein>
    <submittedName>
        <fullName evidence="2">Uncharacterized protein</fullName>
    </submittedName>
</protein>
<feature type="compositionally biased region" description="Basic and acidic residues" evidence="1">
    <location>
        <begin position="70"/>
        <end position="86"/>
    </location>
</feature>
<comment type="caution">
    <text evidence="2">The sequence shown here is derived from an EMBL/GenBank/DDBJ whole genome shotgun (WGS) entry which is preliminary data.</text>
</comment>
<organism evidence="2 3">
    <name type="scientific">Paenibacillus woosongensis</name>
    <dbReference type="NCBI Taxonomy" id="307580"/>
    <lineage>
        <taxon>Bacteria</taxon>
        <taxon>Bacillati</taxon>
        <taxon>Bacillota</taxon>
        <taxon>Bacilli</taxon>
        <taxon>Bacillales</taxon>
        <taxon>Paenibacillaceae</taxon>
        <taxon>Paenibacillus</taxon>
    </lineage>
</organism>
<feature type="region of interest" description="Disordered" evidence="1">
    <location>
        <begin position="60"/>
        <end position="91"/>
    </location>
</feature>
<dbReference type="EMBL" id="BOSM01000006">
    <property type="protein sequence ID" value="GIP59738.1"/>
    <property type="molecule type" value="Genomic_DNA"/>
</dbReference>
<name>A0ABQ4MUX1_9BACL</name>
<gene>
    <name evidence="2" type="ORF">J15TS10_35520</name>
</gene>
<proteinExistence type="predicted"/>
<dbReference type="Proteomes" id="UP000681290">
    <property type="component" value="Unassembled WGS sequence"/>
</dbReference>